<keyword evidence="2" id="KW-0472">Membrane</keyword>
<evidence type="ECO:0000256" key="1">
    <source>
        <dbReference type="ARBA" id="ARBA00022729"/>
    </source>
</evidence>
<name>A0A917ZDP3_9GAMM</name>
<keyword evidence="2" id="KW-1133">Transmembrane helix</keyword>
<dbReference type="Pfam" id="PF01551">
    <property type="entry name" value="Peptidase_M23"/>
    <property type="match status" value="1"/>
</dbReference>
<dbReference type="CDD" id="cd12797">
    <property type="entry name" value="M23_peptidase"/>
    <property type="match status" value="1"/>
</dbReference>
<feature type="transmembrane region" description="Helical" evidence="2">
    <location>
        <begin position="26"/>
        <end position="47"/>
    </location>
</feature>
<dbReference type="PANTHER" id="PTHR21666:SF289">
    <property type="entry name" value="L-ALA--D-GLU ENDOPEPTIDASE"/>
    <property type="match status" value="1"/>
</dbReference>
<evidence type="ECO:0000256" key="2">
    <source>
        <dbReference type="SAM" id="Phobius"/>
    </source>
</evidence>
<sequence>MRNKLVVTLTTVRGSRQYTLNQVARVLVPAFLLMAVVSFFISNALLVKTSDDLAVLEEDHQALADQYESILGTQQLYVSELNQLGSTLETLQEENLRMGEVNASLDQTLSGLESMLGLPVSETYSPQQAEVLKATAAQRLFLLHSIPNGVPLQGQSISDRYGMRVNPVTRKKSMHNGIDFAAGRGTPVYATADGIVEFSGRQSGFGRLVILQHNFGFKTYYAHLDKLDVKAGQLVAKGDLIAHSGNSGRSTGPHLHYEVRRLYSAIDPEPFLNWNIASFDDLFEKVDEVEWAALFDVICKGQFHAAANCRERGQSEELAQLARDGTASSRERVQ</sequence>
<protein>
    <submittedName>
        <fullName evidence="4">Peptidase</fullName>
    </submittedName>
</protein>
<proteinExistence type="predicted"/>
<dbReference type="InterPro" id="IPR050570">
    <property type="entry name" value="Cell_wall_metabolism_enzyme"/>
</dbReference>
<keyword evidence="2" id="KW-0812">Transmembrane</keyword>
<comment type="caution">
    <text evidence="4">The sequence shown here is derived from an EMBL/GenBank/DDBJ whole genome shotgun (WGS) entry which is preliminary data.</text>
</comment>
<keyword evidence="5" id="KW-1185">Reference proteome</keyword>
<dbReference type="EMBL" id="BMLT01000004">
    <property type="protein sequence ID" value="GGO81156.1"/>
    <property type="molecule type" value="Genomic_DNA"/>
</dbReference>
<reference evidence="4 5" key="1">
    <citation type="journal article" date="2014" name="Int. J. Syst. Evol. Microbiol.">
        <title>Complete genome sequence of Corynebacterium casei LMG S-19264T (=DSM 44701T), isolated from a smear-ripened cheese.</title>
        <authorList>
            <consortium name="US DOE Joint Genome Institute (JGI-PGF)"/>
            <person name="Walter F."/>
            <person name="Albersmeier A."/>
            <person name="Kalinowski J."/>
            <person name="Ruckert C."/>
        </authorList>
    </citation>
    <scope>NUCLEOTIDE SEQUENCE [LARGE SCALE GENOMIC DNA]</scope>
    <source>
        <strain evidence="4 5">CGMCC 1.7286</strain>
    </source>
</reference>
<dbReference type="GO" id="GO:0004222">
    <property type="term" value="F:metalloendopeptidase activity"/>
    <property type="evidence" value="ECO:0007669"/>
    <property type="project" value="TreeGrafter"/>
</dbReference>
<accession>A0A917ZDP3</accession>
<dbReference type="Proteomes" id="UP000599578">
    <property type="component" value="Unassembled WGS sequence"/>
</dbReference>
<dbReference type="PANTHER" id="PTHR21666">
    <property type="entry name" value="PEPTIDASE-RELATED"/>
    <property type="match status" value="1"/>
</dbReference>
<feature type="domain" description="M23ase beta-sheet core" evidence="3">
    <location>
        <begin position="174"/>
        <end position="268"/>
    </location>
</feature>
<dbReference type="AlphaFoldDB" id="A0A917ZDP3"/>
<evidence type="ECO:0000259" key="3">
    <source>
        <dbReference type="Pfam" id="PF01551"/>
    </source>
</evidence>
<dbReference type="SUPFAM" id="SSF51261">
    <property type="entry name" value="Duplicated hybrid motif"/>
    <property type="match status" value="1"/>
</dbReference>
<evidence type="ECO:0000313" key="5">
    <source>
        <dbReference type="Proteomes" id="UP000599578"/>
    </source>
</evidence>
<organism evidence="4 5">
    <name type="scientific">Marinobacterium nitratireducens</name>
    <dbReference type="NCBI Taxonomy" id="518897"/>
    <lineage>
        <taxon>Bacteria</taxon>
        <taxon>Pseudomonadati</taxon>
        <taxon>Pseudomonadota</taxon>
        <taxon>Gammaproteobacteria</taxon>
        <taxon>Oceanospirillales</taxon>
        <taxon>Oceanospirillaceae</taxon>
        <taxon>Marinobacterium</taxon>
    </lineage>
</organism>
<keyword evidence="1" id="KW-0732">Signal</keyword>
<evidence type="ECO:0000313" key="4">
    <source>
        <dbReference type="EMBL" id="GGO81156.1"/>
    </source>
</evidence>
<dbReference type="InterPro" id="IPR016047">
    <property type="entry name" value="M23ase_b-sheet_dom"/>
</dbReference>
<dbReference type="InterPro" id="IPR011055">
    <property type="entry name" value="Dup_hybrid_motif"/>
</dbReference>
<dbReference type="FunFam" id="2.70.70.10:FF:000006">
    <property type="entry name" value="M23 family peptidase"/>
    <property type="match status" value="1"/>
</dbReference>
<dbReference type="RefSeq" id="WP_188860400.1">
    <property type="nucleotide sequence ID" value="NZ_BMLT01000004.1"/>
</dbReference>
<gene>
    <name evidence="4" type="ORF">GCM10011348_19560</name>
</gene>
<dbReference type="Gene3D" id="2.70.70.10">
    <property type="entry name" value="Glucose Permease (Domain IIA)"/>
    <property type="match status" value="1"/>
</dbReference>